<reference evidence="2 3" key="1">
    <citation type="submission" date="2024-12" db="EMBL/GenBank/DDBJ databases">
        <authorList>
            <person name="Lee Y."/>
        </authorList>
    </citation>
    <scope>NUCLEOTIDE SEQUENCE [LARGE SCALE GENOMIC DNA]</scope>
    <source>
        <strain evidence="2 3">03SUJ4</strain>
    </source>
</reference>
<comment type="caution">
    <text evidence="2">The sequence shown here is derived from an EMBL/GenBank/DDBJ whole genome shotgun (WGS) entry which is preliminary data.</text>
</comment>
<name>A0ABW9KMZ0_9BACT</name>
<dbReference type="Proteomes" id="UP001634747">
    <property type="component" value="Unassembled WGS sequence"/>
</dbReference>
<sequence length="136" mass="14991">MLAALGGTTMDGIYAGGRMLSQQRPSDAIDSPDHRYRAYIFLNDEHGNGSSVVVEHHWHGIHLGQFIALEYDGQLVDQIAVRWNTSNNLMIRCDQCPRTETQITNMTGANSTSATISASGLDSRRLRDLPHPGNAR</sequence>
<evidence type="ECO:0000313" key="3">
    <source>
        <dbReference type="Proteomes" id="UP001634747"/>
    </source>
</evidence>
<accession>A0ABW9KMZ0</accession>
<keyword evidence="3" id="KW-1185">Reference proteome</keyword>
<gene>
    <name evidence="2" type="ORF">ACK2TP_14120</name>
</gene>
<dbReference type="EMBL" id="JBJYXY010000001">
    <property type="protein sequence ID" value="MFN2976903.1"/>
    <property type="molecule type" value="Genomic_DNA"/>
</dbReference>
<organism evidence="2 3">
    <name type="scientific">Terriglobus aquaticus</name>
    <dbReference type="NCBI Taxonomy" id="940139"/>
    <lineage>
        <taxon>Bacteria</taxon>
        <taxon>Pseudomonadati</taxon>
        <taxon>Acidobacteriota</taxon>
        <taxon>Terriglobia</taxon>
        <taxon>Terriglobales</taxon>
        <taxon>Acidobacteriaceae</taxon>
        <taxon>Terriglobus</taxon>
    </lineage>
</organism>
<evidence type="ECO:0000313" key="2">
    <source>
        <dbReference type="EMBL" id="MFN2976903.1"/>
    </source>
</evidence>
<evidence type="ECO:0000256" key="1">
    <source>
        <dbReference type="SAM" id="MobiDB-lite"/>
    </source>
</evidence>
<feature type="region of interest" description="Disordered" evidence="1">
    <location>
        <begin position="111"/>
        <end position="136"/>
    </location>
</feature>
<protein>
    <submittedName>
        <fullName evidence="2">Uncharacterized protein</fullName>
    </submittedName>
</protein>
<feature type="compositionally biased region" description="Polar residues" evidence="1">
    <location>
        <begin position="111"/>
        <end position="120"/>
    </location>
</feature>
<proteinExistence type="predicted"/>
<dbReference type="RefSeq" id="WP_263414917.1">
    <property type="nucleotide sequence ID" value="NZ_BAABBH010000001.1"/>
</dbReference>